<feature type="compositionally biased region" description="Low complexity" evidence="9">
    <location>
        <begin position="669"/>
        <end position="681"/>
    </location>
</feature>
<evidence type="ECO:0000313" key="12">
    <source>
        <dbReference type="EMBL" id="SMF97392.1"/>
    </source>
</evidence>
<dbReference type="GO" id="GO:0046872">
    <property type="term" value="F:metal ion binding"/>
    <property type="evidence" value="ECO:0007669"/>
    <property type="project" value="UniProtKB-KW"/>
</dbReference>
<dbReference type="SUPFAM" id="SSF102114">
    <property type="entry name" value="Radical SAM enzymes"/>
    <property type="match status" value="1"/>
</dbReference>
<evidence type="ECO:0000259" key="10">
    <source>
        <dbReference type="PROSITE" id="PS50915"/>
    </source>
</evidence>
<evidence type="ECO:0000256" key="9">
    <source>
        <dbReference type="SAM" id="MobiDB-lite"/>
    </source>
</evidence>
<dbReference type="CDD" id="cd00257">
    <property type="entry name" value="beta-trefoil_FSCN-like"/>
    <property type="match status" value="1"/>
</dbReference>
<reference evidence="12 13" key="1">
    <citation type="submission" date="2016-12" db="EMBL/GenBank/DDBJ databases">
        <authorList>
            <person name="Song W.-J."/>
            <person name="Kurnit D.M."/>
        </authorList>
    </citation>
    <scope>NUCLEOTIDE SEQUENCE [LARGE SCALE GENOMIC DNA]</scope>
    <source>
        <strain evidence="12 13">175</strain>
    </source>
</reference>
<dbReference type="CDD" id="cd01335">
    <property type="entry name" value="Radical_SAM"/>
    <property type="match status" value="1"/>
</dbReference>
<keyword evidence="13" id="KW-1185">Reference proteome</keyword>
<feature type="region of interest" description="Disordered" evidence="9">
    <location>
        <begin position="649"/>
        <end position="706"/>
    </location>
</feature>
<name>A0A1Y6DAQ0_9GAMM</name>
<dbReference type="UniPathway" id="UPA00782"/>
<dbReference type="Pfam" id="PF06229">
    <property type="entry name" value="FRG1"/>
    <property type="match status" value="1"/>
</dbReference>
<dbReference type="PANTHER" id="PTHR43787:SF3">
    <property type="entry name" value="ARYLSULFATASE REGULATORY PROTEIN"/>
    <property type="match status" value="1"/>
</dbReference>
<dbReference type="EMBL" id="FXAM01000002">
    <property type="protein sequence ID" value="SMF97392.1"/>
    <property type="molecule type" value="Genomic_DNA"/>
</dbReference>
<dbReference type="SMART" id="SM00458">
    <property type="entry name" value="RICIN"/>
    <property type="match status" value="1"/>
</dbReference>
<dbReference type="InterPro" id="IPR013785">
    <property type="entry name" value="Aldolase_TIM"/>
</dbReference>
<dbReference type="GO" id="GO:0051539">
    <property type="term" value="F:4 iron, 4 sulfur cluster binding"/>
    <property type="evidence" value="ECO:0007669"/>
    <property type="project" value="UniProtKB-KW"/>
</dbReference>
<dbReference type="InterPro" id="IPR000772">
    <property type="entry name" value="Ricin_B_lectin"/>
</dbReference>
<dbReference type="Gene3D" id="2.60.20.10">
    <property type="entry name" value="Crystallins"/>
    <property type="match status" value="2"/>
</dbReference>
<dbReference type="InterPro" id="IPR001064">
    <property type="entry name" value="Beta/gamma_crystallin"/>
</dbReference>
<evidence type="ECO:0000256" key="5">
    <source>
        <dbReference type="ARBA" id="ARBA00022723"/>
    </source>
</evidence>
<comment type="cofactor">
    <cofactor evidence="1">
        <name>[4Fe-4S] cluster</name>
        <dbReference type="ChEBI" id="CHEBI:49883"/>
    </cofactor>
</comment>
<dbReference type="Proteomes" id="UP000192923">
    <property type="component" value="Unassembled WGS sequence"/>
</dbReference>
<dbReference type="SUPFAM" id="SSF50370">
    <property type="entry name" value="Ricin B-like lectins"/>
    <property type="match status" value="1"/>
</dbReference>
<feature type="compositionally biased region" description="Low complexity" evidence="9">
    <location>
        <begin position="649"/>
        <end position="661"/>
    </location>
</feature>
<dbReference type="InterPro" id="IPR058240">
    <property type="entry name" value="rSAM_sf"/>
</dbReference>
<evidence type="ECO:0000256" key="8">
    <source>
        <dbReference type="ARBA" id="ARBA00023014"/>
    </source>
</evidence>
<evidence type="ECO:0000256" key="7">
    <source>
        <dbReference type="ARBA" id="ARBA00023004"/>
    </source>
</evidence>
<dbReference type="InterPro" id="IPR023885">
    <property type="entry name" value="4Fe4S-binding_SPASM_dom"/>
</dbReference>
<dbReference type="Gene3D" id="3.20.20.70">
    <property type="entry name" value="Aldolase class I"/>
    <property type="match status" value="1"/>
</dbReference>
<dbReference type="STRING" id="1760988.SAMN02949497_0419"/>
<dbReference type="NCBIfam" id="TIGR04085">
    <property type="entry name" value="rSAM_more_4Fe4S"/>
    <property type="match status" value="1"/>
</dbReference>
<feature type="domain" description="Radical SAM core" evidence="11">
    <location>
        <begin position="790"/>
        <end position="1022"/>
    </location>
</feature>
<evidence type="ECO:0000313" key="13">
    <source>
        <dbReference type="Proteomes" id="UP000192923"/>
    </source>
</evidence>
<accession>A0A1Y6DAQ0</accession>
<dbReference type="SFLD" id="SFLDS00029">
    <property type="entry name" value="Radical_SAM"/>
    <property type="match status" value="1"/>
</dbReference>
<evidence type="ECO:0000256" key="6">
    <source>
        <dbReference type="ARBA" id="ARBA00022737"/>
    </source>
</evidence>
<proteinExistence type="inferred from homology"/>
<keyword evidence="3" id="KW-0004">4Fe-4S</keyword>
<dbReference type="Gene3D" id="2.80.10.50">
    <property type="match status" value="5"/>
</dbReference>
<dbReference type="SUPFAM" id="SSF49695">
    <property type="entry name" value="gamma-Crystallin-like"/>
    <property type="match status" value="2"/>
</dbReference>
<dbReference type="Pfam" id="PF04055">
    <property type="entry name" value="Radical_SAM"/>
    <property type="match status" value="1"/>
</dbReference>
<keyword evidence="4" id="KW-0949">S-adenosyl-L-methionine</keyword>
<organism evidence="12 13">
    <name type="scientific">Methylomagnum ishizawai</name>
    <dbReference type="NCBI Taxonomy" id="1760988"/>
    <lineage>
        <taxon>Bacteria</taxon>
        <taxon>Pseudomonadati</taxon>
        <taxon>Pseudomonadota</taxon>
        <taxon>Gammaproteobacteria</taxon>
        <taxon>Methylococcales</taxon>
        <taxon>Methylococcaceae</taxon>
        <taxon>Methylomagnum</taxon>
    </lineage>
</organism>
<dbReference type="NCBIfam" id="TIGR04463">
    <property type="entry name" value="rSAM_vs_C_rich"/>
    <property type="match status" value="1"/>
</dbReference>
<keyword evidence="8" id="KW-0411">Iron-sulfur</keyword>
<dbReference type="AlphaFoldDB" id="A0A1Y6DAQ0"/>
<dbReference type="PROSITE" id="PS51918">
    <property type="entry name" value="RADICAL_SAM"/>
    <property type="match status" value="1"/>
</dbReference>
<dbReference type="InterPro" id="IPR008999">
    <property type="entry name" value="Actin-crosslinking"/>
</dbReference>
<protein>
    <submittedName>
        <fullName evidence="12">Radical SAM/SPASM domain protein maturase</fullName>
    </submittedName>
</protein>
<dbReference type="Pfam" id="PF00030">
    <property type="entry name" value="Crystall"/>
    <property type="match status" value="1"/>
</dbReference>
<dbReference type="SMART" id="SM00247">
    <property type="entry name" value="XTALbg"/>
    <property type="match status" value="2"/>
</dbReference>
<feature type="domain" description="Beta/gamma crystallin 'Greek key'" evidence="10">
    <location>
        <begin position="166"/>
        <end position="207"/>
    </location>
</feature>
<dbReference type="InterPro" id="IPR011024">
    <property type="entry name" value="G_crystallin-like"/>
</dbReference>
<dbReference type="InterPro" id="IPR007197">
    <property type="entry name" value="rSAM"/>
</dbReference>
<gene>
    <name evidence="12" type="ORF">SAMN02949497_0419</name>
</gene>
<dbReference type="PROSITE" id="PS50231">
    <property type="entry name" value="RICIN_B_LECTIN"/>
    <property type="match status" value="1"/>
</dbReference>
<evidence type="ECO:0000256" key="4">
    <source>
        <dbReference type="ARBA" id="ARBA00022691"/>
    </source>
</evidence>
<sequence>MQYLVQPLFPHSATSPLRGGNEARVFTISSLNSGFALTAVGNNLQLQQLNWQENANQQWKIIANGDGTYRIANVGSGQVMDVSGGGGEGTPVLVWDWHGGNNQRWRVSEIENGMFRIDSALGGSTLDVFGASVEPGAVIVVWGWNGGDNQRWVLAEVRPESVVYQPRATLFQDANYGGTRQEVGLGSYDINDLTLGNDQVSSLKVPTGVRVTLYEHANFRGRHWSYTQDTPWIGDEPNDLTSGVLVEKVATIYKDVDYQGQAASLGVGRYLMKDIPLANDNISSLKVPQGLVVMLYEHEDFGGDFRSYYQDSPNVGDFNDKTSSIVIKQLGVVIPKDVLRFGGGVQLKGTHGKWLVAESDGRLRADRGAADTWETFTLVRSGGTLDNSLVSFGDIVSLRSTHGKYVTAEANGDASANSPNIGAEQQWQVVRSGATTSSNFLAVGDHISLKSVAHNRYLVAEDNGDANANRDSIGSWETFEVTGVATEATPEEGSGSACGAEACSADACGADACGADACGAAACGAAASLIGVCGVAASGIAICGADVAGIGVCLGRLPGLRPAAWTLAAVRRAAPPLVARRRPASGRAARTLAARRLARRRLAVARCAARRLAARMLAGPTLPVSGAVPPMPAGPMRAGWTPVPPMPARPMSAASTPARRMPAPPTPAPWTSSPSSPASDATARRMAHPAGVSPLPETATRRIPMGPQHYKSSRYVITAPLKDGRELAYNGMSGALAVWTPREAAAFRRVAAEGRCDDLESTADLLYGGYLVPTQVDELEQLHGLYKAHRYDRRTLILTVAPTLACNFACDYCFQGQDKPVQTMGQTVQDAIVAFVERAAPELRHVHIAWYGGEPLLRPGVIEALSDRIIALCDRRGLKYDAMIVTNGYKLTADMARSLAERRVKTVQVTLDGHQEYHDGRRYLLSGGSTFAKIIANLKAVVEAGTGLKLNIRVNIDHRNGAGVYQLIDTLAQEGLAHQDSFRLYFAPVEAMTVGCHSVEEACMGKSEYGRLEAALYRYAFDQGLAALPYPPRFHGSCGAVRPSSFVVVPTGDIHKCWDTVTFPQHAIGSIFDMDAALRSERNARWLRWTPFENESCRNCKLLPNCAGACAYKFLHSGDTRGEAATLPCPSWKYNIKERLLLRAEKMGILRAEDWDVAQACTDPKELCADDHIGGGRALPETMQAYYLAEAV</sequence>
<comment type="similarity">
    <text evidence="2">Belongs to the beta/gamma-crystallin family.</text>
</comment>
<evidence type="ECO:0000259" key="11">
    <source>
        <dbReference type="PROSITE" id="PS51918"/>
    </source>
</evidence>
<dbReference type="InterPro" id="IPR010414">
    <property type="entry name" value="FRG1"/>
</dbReference>
<dbReference type="Pfam" id="PF14200">
    <property type="entry name" value="RicinB_lectin_2"/>
    <property type="match status" value="2"/>
</dbReference>
<keyword evidence="6" id="KW-0677">Repeat</keyword>
<keyword evidence="7" id="KW-0408">Iron</keyword>
<dbReference type="PROSITE" id="PS50915">
    <property type="entry name" value="CRYSTALLIN_BETA_GAMMA"/>
    <property type="match status" value="1"/>
</dbReference>
<dbReference type="CDD" id="cd00161">
    <property type="entry name" value="beta-trefoil_Ricin-like"/>
    <property type="match status" value="1"/>
</dbReference>
<evidence type="ECO:0000256" key="1">
    <source>
        <dbReference type="ARBA" id="ARBA00001966"/>
    </source>
</evidence>
<evidence type="ECO:0000256" key="3">
    <source>
        <dbReference type="ARBA" id="ARBA00022485"/>
    </source>
</evidence>
<dbReference type="SFLD" id="SFLDG01067">
    <property type="entry name" value="SPASM/twitch_domain_containing"/>
    <property type="match status" value="1"/>
</dbReference>
<dbReference type="OrthoDB" id="9792276at2"/>
<dbReference type="PANTHER" id="PTHR43787">
    <property type="entry name" value="FEMO COFACTOR BIOSYNTHESIS PROTEIN NIFB-RELATED"/>
    <property type="match status" value="1"/>
</dbReference>
<dbReference type="GO" id="GO:0003824">
    <property type="term" value="F:catalytic activity"/>
    <property type="evidence" value="ECO:0007669"/>
    <property type="project" value="InterPro"/>
</dbReference>
<dbReference type="InterPro" id="IPR031019">
    <property type="entry name" value="rSAM_vs_C_rich"/>
</dbReference>
<keyword evidence="5" id="KW-0479">Metal-binding</keyword>
<dbReference type="InterPro" id="IPR035992">
    <property type="entry name" value="Ricin_B-like_lectins"/>
</dbReference>
<evidence type="ECO:0000256" key="2">
    <source>
        <dbReference type="ARBA" id="ARBA00009646"/>
    </source>
</evidence>
<dbReference type="SUPFAM" id="SSF50405">
    <property type="entry name" value="Actin-crosslinking proteins"/>
    <property type="match status" value="1"/>
</dbReference>